<proteinExistence type="inferred from homology"/>
<dbReference type="InterPro" id="IPR051313">
    <property type="entry name" value="Bact_iron-sidero_bind"/>
</dbReference>
<name>A0ABU7JQQ6_9NOCA</name>
<dbReference type="Pfam" id="PF01497">
    <property type="entry name" value="Peripla_BP_2"/>
    <property type="match status" value="1"/>
</dbReference>
<evidence type="ECO:0000313" key="8">
    <source>
        <dbReference type="Proteomes" id="UP001331936"/>
    </source>
</evidence>
<evidence type="ECO:0000256" key="1">
    <source>
        <dbReference type="ARBA" id="ARBA00004196"/>
    </source>
</evidence>
<dbReference type="Proteomes" id="UP001331936">
    <property type="component" value="Unassembled WGS sequence"/>
</dbReference>
<evidence type="ECO:0000256" key="2">
    <source>
        <dbReference type="ARBA" id="ARBA00008814"/>
    </source>
</evidence>
<dbReference type="RefSeq" id="WP_330151784.1">
    <property type="nucleotide sequence ID" value="NZ_JAUZMZ010000041.1"/>
</dbReference>
<protein>
    <submittedName>
        <fullName evidence="7">ABC transporter substrate-binding protein</fullName>
    </submittedName>
</protein>
<sequence length="330" mass="34727">MKLNLKSMLVAPALAGAMILTACGESSSTADNAGDAGDAATVTVETNNGSMEVPVNPERVVALDNKSFEMLRDWGITPVALPKTLLPNNGFEEWRADDSILDVGTHREPKLELVSEAQPDLIIGGSRFTEFTDDLSDIAPVVDVSALDESEGGYIEGLKDQTLALGRIFDKEPEAEAIVGELDAATEAAKSATNGETVFLSVVSGGKIDNGAQRIGRLLEGVDLKDVFAGDAGDIHGDSGLAPEAIAQADPDWMIVLDRDTATTAVGEAPAQPAAAVIDAQEAFANTTFATKDQIIYLDGDFYKREGIESYTEAFQQIADAFTAASQSAQ</sequence>
<organism evidence="7 8">
    <name type="scientific">Rhodococcus chondri</name>
    <dbReference type="NCBI Taxonomy" id="3065941"/>
    <lineage>
        <taxon>Bacteria</taxon>
        <taxon>Bacillati</taxon>
        <taxon>Actinomycetota</taxon>
        <taxon>Actinomycetes</taxon>
        <taxon>Mycobacteriales</taxon>
        <taxon>Nocardiaceae</taxon>
        <taxon>Rhodococcus</taxon>
    </lineage>
</organism>
<comment type="similarity">
    <text evidence="2">Belongs to the bacterial solute-binding protein 8 family.</text>
</comment>
<keyword evidence="3" id="KW-0813">Transport</keyword>
<comment type="caution">
    <text evidence="7">The sequence shown here is derived from an EMBL/GenBank/DDBJ whole genome shotgun (WGS) entry which is preliminary data.</text>
</comment>
<evidence type="ECO:0000259" key="6">
    <source>
        <dbReference type="PROSITE" id="PS50983"/>
    </source>
</evidence>
<feature type="chain" id="PRO_5045293733" evidence="5">
    <location>
        <begin position="23"/>
        <end position="330"/>
    </location>
</feature>
<evidence type="ECO:0000256" key="3">
    <source>
        <dbReference type="ARBA" id="ARBA00022448"/>
    </source>
</evidence>
<feature type="signal peptide" evidence="5">
    <location>
        <begin position="1"/>
        <end position="22"/>
    </location>
</feature>
<keyword evidence="4 5" id="KW-0732">Signal</keyword>
<dbReference type="PROSITE" id="PS50983">
    <property type="entry name" value="FE_B12_PBP"/>
    <property type="match status" value="1"/>
</dbReference>
<dbReference type="PROSITE" id="PS51257">
    <property type="entry name" value="PROKAR_LIPOPROTEIN"/>
    <property type="match status" value="1"/>
</dbReference>
<comment type="subcellular location">
    <subcellularLocation>
        <location evidence="1">Cell envelope</location>
    </subcellularLocation>
</comment>
<reference evidence="7 8" key="1">
    <citation type="submission" date="2023-08" db="EMBL/GenBank/DDBJ databases">
        <authorList>
            <person name="Girao M."/>
            <person name="Carvalho M.F."/>
        </authorList>
    </citation>
    <scope>NUCLEOTIDE SEQUENCE [LARGE SCALE GENOMIC DNA]</scope>
    <source>
        <strain evidence="7 8">CC-R104</strain>
    </source>
</reference>
<feature type="domain" description="Fe/B12 periplasmic-binding" evidence="6">
    <location>
        <begin position="59"/>
        <end position="326"/>
    </location>
</feature>
<evidence type="ECO:0000256" key="5">
    <source>
        <dbReference type="SAM" id="SignalP"/>
    </source>
</evidence>
<dbReference type="PANTHER" id="PTHR30532:SF28">
    <property type="entry name" value="PETROBACTIN-BINDING PROTEIN YCLQ"/>
    <property type="match status" value="1"/>
</dbReference>
<dbReference type="SUPFAM" id="SSF53807">
    <property type="entry name" value="Helical backbone' metal receptor"/>
    <property type="match status" value="1"/>
</dbReference>
<dbReference type="InterPro" id="IPR002491">
    <property type="entry name" value="ABC_transptr_periplasmic_BD"/>
</dbReference>
<dbReference type="EMBL" id="JAUZMZ010000041">
    <property type="protein sequence ID" value="MEE2032363.1"/>
    <property type="molecule type" value="Genomic_DNA"/>
</dbReference>
<evidence type="ECO:0000256" key="4">
    <source>
        <dbReference type="ARBA" id="ARBA00022729"/>
    </source>
</evidence>
<accession>A0ABU7JQQ6</accession>
<keyword evidence="8" id="KW-1185">Reference proteome</keyword>
<dbReference type="PANTHER" id="PTHR30532">
    <property type="entry name" value="IRON III DICITRATE-BINDING PERIPLASMIC PROTEIN"/>
    <property type="match status" value="1"/>
</dbReference>
<gene>
    <name evidence="7" type="ORF">Q8814_09620</name>
</gene>
<dbReference type="Gene3D" id="3.40.50.1980">
    <property type="entry name" value="Nitrogenase molybdenum iron protein domain"/>
    <property type="match status" value="2"/>
</dbReference>
<evidence type="ECO:0000313" key="7">
    <source>
        <dbReference type="EMBL" id="MEE2032363.1"/>
    </source>
</evidence>